<comment type="caution">
    <text evidence="2">The sequence shown here is derived from an EMBL/GenBank/DDBJ whole genome shotgun (WGS) entry which is preliminary data.</text>
</comment>
<accession>A0A199UQN6</accession>
<protein>
    <submittedName>
        <fullName evidence="2">Uncharacterized protein</fullName>
    </submittedName>
</protein>
<organism evidence="2 3">
    <name type="scientific">Ananas comosus</name>
    <name type="common">Pineapple</name>
    <name type="synonym">Ananas ananas</name>
    <dbReference type="NCBI Taxonomy" id="4615"/>
    <lineage>
        <taxon>Eukaryota</taxon>
        <taxon>Viridiplantae</taxon>
        <taxon>Streptophyta</taxon>
        <taxon>Embryophyta</taxon>
        <taxon>Tracheophyta</taxon>
        <taxon>Spermatophyta</taxon>
        <taxon>Magnoliopsida</taxon>
        <taxon>Liliopsida</taxon>
        <taxon>Poales</taxon>
        <taxon>Bromeliaceae</taxon>
        <taxon>Bromelioideae</taxon>
        <taxon>Ananas</taxon>
    </lineage>
</organism>
<gene>
    <name evidence="2" type="ORF">ACMD2_18754</name>
</gene>
<evidence type="ECO:0000256" key="1">
    <source>
        <dbReference type="SAM" id="MobiDB-lite"/>
    </source>
</evidence>
<feature type="compositionally biased region" description="Low complexity" evidence="1">
    <location>
        <begin position="214"/>
        <end position="228"/>
    </location>
</feature>
<dbReference type="EMBL" id="LSRQ01005688">
    <property type="protein sequence ID" value="OAY67108.1"/>
    <property type="molecule type" value="Genomic_DNA"/>
</dbReference>
<evidence type="ECO:0000313" key="3">
    <source>
        <dbReference type="Proteomes" id="UP000092600"/>
    </source>
</evidence>
<feature type="compositionally biased region" description="Gly residues" evidence="1">
    <location>
        <begin position="242"/>
        <end position="252"/>
    </location>
</feature>
<feature type="compositionally biased region" description="Basic and acidic residues" evidence="1">
    <location>
        <begin position="350"/>
        <end position="370"/>
    </location>
</feature>
<evidence type="ECO:0000313" key="2">
    <source>
        <dbReference type="EMBL" id="OAY67108.1"/>
    </source>
</evidence>
<name>A0A199UQN6_ANACO</name>
<dbReference type="Proteomes" id="UP000092600">
    <property type="component" value="Unassembled WGS sequence"/>
</dbReference>
<feature type="compositionally biased region" description="Acidic residues" evidence="1">
    <location>
        <begin position="296"/>
        <end position="310"/>
    </location>
</feature>
<sequence length="370" mass="40225">MANQLQKIKAGLPDAFRSRLIFMIEHQIRRKGSASLLVLHLRNQLERTVAKSLDQLLGSPQNQSSLSDLERHWNKKGIKIMPTPVFELSKEGSPCLLAQLLYKSHGMALIKPAPSPESLSAPQPPRCSMHPRAVRASLMILKEGSFFKFAMNPTPQAPRSDMISSEYLRRRRVIAPLQRGIDRGESGPGGAVHVEHGPRRWRPPPPPPRGGGAATAAVAQPPSAAAGASDEESAVVGHERGGVSGGGGGGGGAEEEPRRGGARGLVHGRHVPLPRGSRPPRARASTNTTRGGDGGTEPDESCGGKDEEEDRGERERGEEDEDEEKREREREGKRMGANHTRLLSRLPPESIRKREKEKGRGRAREKCGNE</sequence>
<proteinExistence type="predicted"/>
<feature type="region of interest" description="Disordered" evidence="1">
    <location>
        <begin position="178"/>
        <end position="370"/>
    </location>
</feature>
<dbReference type="AlphaFoldDB" id="A0A199UQN6"/>
<reference evidence="2 3" key="1">
    <citation type="journal article" date="2016" name="DNA Res.">
        <title>The draft genome of MD-2 pineapple using hybrid error correction of long reads.</title>
        <authorList>
            <person name="Redwan R.M."/>
            <person name="Saidin A."/>
            <person name="Kumar S.V."/>
        </authorList>
    </citation>
    <scope>NUCLEOTIDE SEQUENCE [LARGE SCALE GENOMIC DNA]</scope>
    <source>
        <strain evidence="3">cv. MD2</strain>
        <tissue evidence="2">Leaf</tissue>
    </source>
</reference>
<feature type="compositionally biased region" description="Basic and acidic residues" evidence="1">
    <location>
        <begin position="325"/>
        <end position="334"/>
    </location>
</feature>